<evidence type="ECO:0000256" key="3">
    <source>
        <dbReference type="PROSITE-ProRule" id="PRU00339"/>
    </source>
</evidence>
<dbReference type="FunFam" id="1.25.40.10:FF:000077">
    <property type="entry name" value="CTR9 homolog, Paf1/RNA polymerase II complex component"/>
    <property type="match status" value="1"/>
</dbReference>
<evidence type="ECO:0000313" key="7">
    <source>
        <dbReference type="Ensembl" id="ENSLAFP00000010710.4"/>
    </source>
</evidence>
<dbReference type="Pfam" id="PF14559">
    <property type="entry name" value="TPR_19"/>
    <property type="match status" value="1"/>
</dbReference>
<dbReference type="InParanoid" id="G3TA45"/>
<dbReference type="PROSITE" id="PS50005">
    <property type="entry name" value="TPR"/>
    <property type="match status" value="4"/>
</dbReference>
<dbReference type="GO" id="GO:0001829">
    <property type="term" value="P:trophectodermal cell differentiation"/>
    <property type="evidence" value="ECO:0007669"/>
    <property type="project" value="Ensembl"/>
</dbReference>
<dbReference type="Proteomes" id="UP000007646">
    <property type="component" value="Unassembled WGS sequence"/>
</dbReference>
<sequence length="1164" mass="132751">MSRGSIEIPLRDTDEVIELDFDQLPEGDEVISILKQEHTQLHIWIALALEYYKQGKTEEFVKLLEAARIDGNLDYRDHEKDQMTCLDTLAAYYVQQARKEKNKDNKKDLITQATLLYTMADKIIMYDQNHLLGRACFCLLEGDKMDQADAQFHFVLNQSPNNIPALLGKACISFNKKDYRGALAYYKKALRTNPGCPAEVRLGMGHCFVKLNKLEKARLAFSRALELNSKCVGALVGLAVLELNNKEADSIKNGVQLLSRAYTIDPSNPMVLNHLANHFFFKKDYSKVQHLALHAFHNTEVEAMQAESCYQLARSFHVQEDYDQAFQYYYQATQFASSSFVLPFFGLGQMYIYRGDKENASQCFEKVLKAYPNNYETMKILGSLYAASEDQEKRDIAKGHLKKVTEQYPDDVEAWIELAQILEQTDIQGALSAYGTATRILQEKVQADVPPEILNNVGALHFRLGNLGEAKKYFLASLDRAKAEAEHDEHYYNAISVTTSYNLARLYEAMCEFHEAEKLYKNILREHPNYVDCYLRLGAMARDKGNFYEASDWFKEALQINQDSAQYWGSQHSLYKARSCKLHRYIQTPQGPNTRLRAMGTMVLDIPLVSPHQEQGRMKKRHKGRISSLFSQRLDREARSVNLSSKVQYVLAHKGYFREARDVFAQVREATADISDVWLNLAHIYVEQKQYISAVQMYENCLRKFYKHQNTEVVLYLARALFKCGKLQECKQTLLKARHVAPSDTVLMFNVALVLQRLATSVLKDEKSNLKEVLNAVKELELAHRYFSYLSKVGDKMRFDLALAATEARQCSDLLSQAQYHVARARKQDEEERELRAKQEQEKELLRQKLLKEQEEKRLREKEEQKKLLEQRAQYVEKTKNILMFTGETEATKEKKRGGGGGRRSKKGGEFDEFVNDDTDDDLPLWSVTHQFLGYSEGKKEYFDGKAVVHCLRPTKGEEGSDDDETENGPKPKKRRLPKAEKKKAPKPERLPPSMKGKIKSKAIISSSDDSSDEDKLKIADEGHPRNSNSNSDSDEGERRKKHASSESDSDENQNKSGSEAGSPRRPRRQRSDEDSDSDQPSRKRRPSGSEQSDNESVQSERSRSGVSENDSRPASPSAESDRDSERGYDNEGSDQGSGNESEPEGSNNEASDRGSEHGSDDSD</sequence>
<dbReference type="FunCoup" id="G3TA45">
    <property type="interactions" value="1621"/>
</dbReference>
<dbReference type="GO" id="GO:0045814">
    <property type="term" value="P:negative regulation of gene expression, epigenetic"/>
    <property type="evidence" value="ECO:0007669"/>
    <property type="project" value="Ensembl"/>
</dbReference>
<dbReference type="GO" id="GO:0045638">
    <property type="term" value="P:negative regulation of myeloid cell differentiation"/>
    <property type="evidence" value="ECO:0007669"/>
    <property type="project" value="Ensembl"/>
</dbReference>
<reference evidence="7 8" key="1">
    <citation type="submission" date="2009-06" db="EMBL/GenBank/DDBJ databases">
        <title>The Genome Sequence of Loxodonta africana (African elephant).</title>
        <authorList>
            <person name="Di Palma F."/>
            <person name="Heiman D."/>
            <person name="Young S."/>
            <person name="Johnson J."/>
            <person name="Lander E.S."/>
            <person name="Lindblad-Toh K."/>
        </authorList>
    </citation>
    <scope>NUCLEOTIDE SEQUENCE [LARGE SCALE GENOMIC DNA]</scope>
    <source>
        <strain evidence="7 8">Isolate ISIS603380</strain>
    </source>
</reference>
<dbReference type="eggNOG" id="KOG2002">
    <property type="taxonomic scope" value="Eukaryota"/>
</dbReference>
<proteinExistence type="predicted"/>
<dbReference type="GO" id="GO:0001826">
    <property type="term" value="P:inner cell mass cell differentiation"/>
    <property type="evidence" value="ECO:0007669"/>
    <property type="project" value="Ensembl"/>
</dbReference>
<dbReference type="Pfam" id="PF13374">
    <property type="entry name" value="TPR_10"/>
    <property type="match status" value="1"/>
</dbReference>
<dbReference type="GO" id="GO:0000993">
    <property type="term" value="F:RNA polymerase II complex binding"/>
    <property type="evidence" value="ECO:0007669"/>
    <property type="project" value="TreeGrafter"/>
</dbReference>
<dbReference type="HOGENOM" id="CLU_006386_0_0_1"/>
<dbReference type="GO" id="GO:0019827">
    <property type="term" value="P:stem cell population maintenance"/>
    <property type="evidence" value="ECO:0007669"/>
    <property type="project" value="Ensembl"/>
</dbReference>
<evidence type="ECO:0000256" key="5">
    <source>
        <dbReference type="SAM" id="MobiDB-lite"/>
    </source>
</evidence>
<dbReference type="GO" id="GO:0007259">
    <property type="term" value="P:cell surface receptor signaling pathway via JAK-STAT"/>
    <property type="evidence" value="ECO:0007669"/>
    <property type="project" value="Ensembl"/>
</dbReference>
<reference evidence="7" key="2">
    <citation type="submission" date="2025-08" db="UniProtKB">
        <authorList>
            <consortium name="Ensembl"/>
        </authorList>
    </citation>
    <scope>IDENTIFICATION</scope>
    <source>
        <strain evidence="7">Isolate ISIS603380</strain>
    </source>
</reference>
<keyword evidence="4" id="KW-0175">Coiled coil</keyword>
<evidence type="ECO:0000256" key="1">
    <source>
        <dbReference type="ARBA" id="ARBA00022737"/>
    </source>
</evidence>
<dbReference type="AlphaFoldDB" id="G3TA45"/>
<feature type="compositionally biased region" description="Acidic residues" evidence="5">
    <location>
        <begin position="911"/>
        <end position="923"/>
    </location>
</feature>
<accession>G3TA45</accession>
<dbReference type="GO" id="GO:0001835">
    <property type="term" value="P:blastocyst hatching"/>
    <property type="evidence" value="ECO:0007669"/>
    <property type="project" value="Ensembl"/>
</dbReference>
<dbReference type="GO" id="GO:0045944">
    <property type="term" value="P:positive regulation of transcription by RNA polymerase II"/>
    <property type="evidence" value="ECO:0007669"/>
    <property type="project" value="Ensembl"/>
</dbReference>
<dbReference type="InterPro" id="IPR031101">
    <property type="entry name" value="Ctr9"/>
</dbReference>
<dbReference type="SUPFAM" id="SSF81901">
    <property type="entry name" value="HCP-like"/>
    <property type="match status" value="1"/>
</dbReference>
<dbReference type="InterPro" id="IPR056836">
    <property type="entry name" value="ARM_TT21_4th"/>
</dbReference>
<dbReference type="PANTHER" id="PTHR14027:SF2">
    <property type="entry name" value="RNA POLYMERASE-ASSOCIATED PROTEIN CTR9 HOMOLOG"/>
    <property type="match status" value="1"/>
</dbReference>
<dbReference type="Pfam" id="PF25068">
    <property type="entry name" value="ARM_TT21_4th"/>
    <property type="match status" value="1"/>
</dbReference>
<feature type="region of interest" description="Disordered" evidence="5">
    <location>
        <begin position="953"/>
        <end position="1164"/>
    </location>
</feature>
<name>G3TA45_LOXAF</name>
<dbReference type="GO" id="GO:0071222">
    <property type="term" value="P:cellular response to lipopolysaccharide"/>
    <property type="evidence" value="ECO:0007669"/>
    <property type="project" value="Ensembl"/>
</dbReference>
<dbReference type="FunFam" id="1.25.40.10:FF:000162">
    <property type="entry name" value="CTR9 homolog, Paf1/RNA polymerase II complex component"/>
    <property type="match status" value="1"/>
</dbReference>
<organism evidence="7 8">
    <name type="scientific">Loxodonta africana</name>
    <name type="common">African elephant</name>
    <dbReference type="NCBI Taxonomy" id="9785"/>
    <lineage>
        <taxon>Eukaryota</taxon>
        <taxon>Metazoa</taxon>
        <taxon>Chordata</taxon>
        <taxon>Craniata</taxon>
        <taxon>Vertebrata</taxon>
        <taxon>Euteleostomi</taxon>
        <taxon>Mammalia</taxon>
        <taxon>Eutheria</taxon>
        <taxon>Afrotheria</taxon>
        <taxon>Proboscidea</taxon>
        <taxon>Elephantidae</taxon>
        <taxon>Loxodonta</taxon>
    </lineage>
</organism>
<dbReference type="GO" id="GO:0001711">
    <property type="term" value="P:endodermal cell fate commitment"/>
    <property type="evidence" value="ECO:0007669"/>
    <property type="project" value="Ensembl"/>
</dbReference>
<feature type="compositionally biased region" description="Basic residues" evidence="5">
    <location>
        <begin position="894"/>
        <end position="906"/>
    </location>
</feature>
<dbReference type="Ensembl" id="ENSLAFT00000012807.4">
    <property type="protein sequence ID" value="ENSLAFP00000010710.4"/>
    <property type="gene ID" value="ENSLAFG00000012801.4"/>
</dbReference>
<feature type="repeat" description="TPR" evidence="3">
    <location>
        <begin position="497"/>
        <end position="530"/>
    </location>
</feature>
<dbReference type="InterPro" id="IPR011990">
    <property type="entry name" value="TPR-like_helical_dom_sf"/>
</dbReference>
<dbReference type="FunFam" id="1.25.40.10:FF:000322">
    <property type="entry name" value="RNA polymerase-associated protein CTR9 homolog"/>
    <property type="match status" value="1"/>
</dbReference>
<dbReference type="OMA" id="EHWLTIA"/>
<feature type="repeat" description="TPR" evidence="3">
    <location>
        <begin position="531"/>
        <end position="564"/>
    </location>
</feature>
<evidence type="ECO:0000259" key="6">
    <source>
        <dbReference type="Pfam" id="PF25068"/>
    </source>
</evidence>
<gene>
    <name evidence="7" type="primary">CTR9</name>
</gene>
<feature type="repeat" description="TPR" evidence="3">
    <location>
        <begin position="198"/>
        <end position="231"/>
    </location>
</feature>
<protein>
    <submittedName>
        <fullName evidence="7">CTR9 homolog, Paf1/RNA polymerase II complex component</fullName>
    </submittedName>
</protein>
<evidence type="ECO:0000313" key="8">
    <source>
        <dbReference type="Proteomes" id="UP000007646"/>
    </source>
</evidence>
<dbReference type="GO" id="GO:0000791">
    <property type="term" value="C:euchromatin"/>
    <property type="evidence" value="ECO:0007669"/>
    <property type="project" value="Ensembl"/>
</dbReference>
<evidence type="ECO:0000256" key="2">
    <source>
        <dbReference type="ARBA" id="ARBA00022803"/>
    </source>
</evidence>
<evidence type="ECO:0000256" key="4">
    <source>
        <dbReference type="SAM" id="Coils"/>
    </source>
</evidence>
<feature type="region of interest" description="Disordered" evidence="5">
    <location>
        <begin position="887"/>
        <end position="924"/>
    </location>
</feature>
<feature type="compositionally biased region" description="Basic and acidic residues" evidence="5">
    <location>
        <begin position="1151"/>
        <end position="1164"/>
    </location>
</feature>
<feature type="domain" description="Tetratricopeptide repeat protein 21A/21B fourth ARM" evidence="6">
    <location>
        <begin position="168"/>
        <end position="332"/>
    </location>
</feature>
<dbReference type="FunFam" id="1.25.40.10:FF:000069">
    <property type="entry name" value="CTR9 homolog, Paf1/RNA polymerase II complex component"/>
    <property type="match status" value="1"/>
</dbReference>
<dbReference type="Pfam" id="PF13181">
    <property type="entry name" value="TPR_8"/>
    <property type="match status" value="2"/>
</dbReference>
<dbReference type="GO" id="GO:0006368">
    <property type="term" value="P:transcription elongation by RNA polymerase II"/>
    <property type="evidence" value="ECO:0007669"/>
    <property type="project" value="Ensembl"/>
</dbReference>
<dbReference type="GO" id="GO:0001832">
    <property type="term" value="P:blastocyst growth"/>
    <property type="evidence" value="ECO:0007669"/>
    <property type="project" value="Ensembl"/>
</dbReference>
<feature type="coiled-coil region" evidence="4">
    <location>
        <begin position="822"/>
        <end position="879"/>
    </location>
</feature>
<dbReference type="GO" id="GO:0000122">
    <property type="term" value="P:negative regulation of transcription by RNA polymerase II"/>
    <property type="evidence" value="ECO:0007669"/>
    <property type="project" value="Ensembl"/>
</dbReference>
<feature type="compositionally biased region" description="Basic and acidic residues" evidence="5">
    <location>
        <begin position="1120"/>
        <end position="1130"/>
    </location>
</feature>
<feature type="compositionally biased region" description="Polar residues" evidence="5">
    <location>
        <begin position="1089"/>
        <end position="1098"/>
    </location>
</feature>
<dbReference type="InterPro" id="IPR019734">
    <property type="entry name" value="TPR_rpt"/>
</dbReference>
<dbReference type="GeneTree" id="ENSGT00390000005097"/>
<feature type="compositionally biased region" description="Basic residues" evidence="5">
    <location>
        <begin position="971"/>
        <end position="985"/>
    </location>
</feature>
<dbReference type="GO" id="GO:0070102">
    <property type="term" value="P:interleukin-6-mediated signaling pathway"/>
    <property type="evidence" value="ECO:0007669"/>
    <property type="project" value="Ensembl"/>
</dbReference>
<dbReference type="GO" id="GO:0042169">
    <property type="term" value="F:SH2 domain binding"/>
    <property type="evidence" value="ECO:0007669"/>
    <property type="project" value="Ensembl"/>
</dbReference>
<dbReference type="STRING" id="9785.ENSLAFP00000010710"/>
<keyword evidence="8" id="KW-1185">Reference proteome</keyword>
<feature type="compositionally biased region" description="Basic and acidic residues" evidence="5">
    <location>
        <begin position="1014"/>
        <end position="1025"/>
    </location>
</feature>
<dbReference type="PANTHER" id="PTHR14027">
    <property type="entry name" value="RNA POLYMERASE-ASSOCIATED PROTEIN CTR9"/>
    <property type="match status" value="1"/>
</dbReference>
<feature type="compositionally biased region" description="Polar residues" evidence="5">
    <location>
        <begin position="1105"/>
        <end position="1119"/>
    </location>
</feature>
<dbReference type="SMART" id="SM00028">
    <property type="entry name" value="TPR"/>
    <property type="match status" value="9"/>
</dbReference>
<reference evidence="7" key="3">
    <citation type="submission" date="2025-09" db="UniProtKB">
        <authorList>
            <consortium name="Ensembl"/>
        </authorList>
    </citation>
    <scope>IDENTIFICATION</scope>
    <source>
        <strain evidence="7">Isolate ISIS603380</strain>
    </source>
</reference>
<keyword evidence="2 3" id="KW-0802">TPR repeat</keyword>
<keyword evidence="1" id="KW-0677">Repeat</keyword>
<dbReference type="SUPFAM" id="SSF48452">
    <property type="entry name" value="TPR-like"/>
    <property type="match status" value="3"/>
</dbReference>
<dbReference type="Gene3D" id="1.25.40.10">
    <property type="entry name" value="Tetratricopeptide repeat domain"/>
    <property type="match status" value="5"/>
</dbReference>
<dbReference type="GO" id="GO:0016593">
    <property type="term" value="C:Cdc73/Paf1 complex"/>
    <property type="evidence" value="ECO:0007669"/>
    <property type="project" value="Ensembl"/>
</dbReference>
<feature type="repeat" description="TPR" evidence="3">
    <location>
        <begin position="341"/>
        <end position="374"/>
    </location>
</feature>
<feature type="compositionally biased region" description="Low complexity" evidence="5">
    <location>
        <begin position="1137"/>
        <end position="1150"/>
    </location>
</feature>